<dbReference type="RefSeq" id="WP_244863287.1">
    <property type="nucleotide sequence ID" value="NZ_BOVJ01000044.1"/>
</dbReference>
<sequence>MATTNDEKVSKIEIIKRQSRHLRGTIKEALQDGEPKFSEDNIQVLKFHGVYQQDDRDLRAKLKKEGKERHYSMMIRARIPGGVLSPEQYLVFDRLADEYTDYKICGLRPAKRCSFTVF</sequence>
<dbReference type="PANTHER" id="PTHR11493:SF47">
    <property type="entry name" value="SULFITE REDUCTASE [NADPH] SUBUNIT BETA"/>
    <property type="match status" value="1"/>
</dbReference>
<dbReference type="Pfam" id="PF03460">
    <property type="entry name" value="NIR_SIR_ferr"/>
    <property type="match status" value="1"/>
</dbReference>
<reference evidence="2 3" key="1">
    <citation type="submission" date="2021-04" db="EMBL/GenBank/DDBJ databases">
        <title>Draft genome sequence of Paenibacillus cisolokensis, LC2-13A.</title>
        <authorList>
            <person name="Uke A."/>
            <person name="Chhe C."/>
            <person name="Baramee S."/>
            <person name="Kosugi A."/>
        </authorList>
    </citation>
    <scope>NUCLEOTIDE SEQUENCE [LARGE SCALE GENOMIC DNA]</scope>
    <source>
        <strain evidence="2 3">LC2-13A</strain>
    </source>
</reference>
<dbReference type="EMBL" id="BOVJ01000044">
    <property type="protein sequence ID" value="GIQ62857.1"/>
    <property type="molecule type" value="Genomic_DNA"/>
</dbReference>
<dbReference type="InterPro" id="IPR036136">
    <property type="entry name" value="Nit/Sulf_reduc_fer-like_dom_sf"/>
</dbReference>
<keyword evidence="3" id="KW-1185">Reference proteome</keyword>
<gene>
    <name evidence="2" type="ORF">PACILC2_14250</name>
</gene>
<dbReference type="SUPFAM" id="SSF55124">
    <property type="entry name" value="Nitrite/Sulfite reductase N-terminal domain-like"/>
    <property type="match status" value="1"/>
</dbReference>
<proteinExistence type="predicted"/>
<feature type="domain" description="Nitrite/Sulfite reductase ferredoxin-like" evidence="1">
    <location>
        <begin position="72"/>
        <end position="103"/>
    </location>
</feature>
<evidence type="ECO:0000313" key="2">
    <source>
        <dbReference type="EMBL" id="GIQ62857.1"/>
    </source>
</evidence>
<dbReference type="InterPro" id="IPR045169">
    <property type="entry name" value="NO2/SO3_Rdtase_4Fe4S_prot"/>
</dbReference>
<dbReference type="InterPro" id="IPR005117">
    <property type="entry name" value="NiRdtase/SiRdtase_haem-b_fer"/>
</dbReference>
<dbReference type="PANTHER" id="PTHR11493">
    <property type="entry name" value="SULFITE REDUCTASE [NADPH] SUBUNIT BETA-RELATED"/>
    <property type="match status" value="1"/>
</dbReference>
<evidence type="ECO:0000259" key="1">
    <source>
        <dbReference type="Pfam" id="PF03460"/>
    </source>
</evidence>
<name>A0ABQ4N3X0_9BACL</name>
<dbReference type="Proteomes" id="UP000680304">
    <property type="component" value="Unassembled WGS sequence"/>
</dbReference>
<organism evidence="2 3">
    <name type="scientific">Paenibacillus cisolokensis</name>
    <dbReference type="NCBI Taxonomy" id="1658519"/>
    <lineage>
        <taxon>Bacteria</taxon>
        <taxon>Bacillati</taxon>
        <taxon>Bacillota</taxon>
        <taxon>Bacilli</taxon>
        <taxon>Bacillales</taxon>
        <taxon>Paenibacillaceae</taxon>
        <taxon>Paenibacillus</taxon>
    </lineage>
</organism>
<comment type="caution">
    <text evidence="2">The sequence shown here is derived from an EMBL/GenBank/DDBJ whole genome shotgun (WGS) entry which is preliminary data.</text>
</comment>
<evidence type="ECO:0000313" key="3">
    <source>
        <dbReference type="Proteomes" id="UP000680304"/>
    </source>
</evidence>
<dbReference type="Gene3D" id="3.90.480.20">
    <property type="match status" value="1"/>
</dbReference>
<accession>A0ABQ4N3X0</accession>
<protein>
    <recommendedName>
        <fullName evidence="1">Nitrite/Sulfite reductase ferredoxin-like domain-containing protein</fullName>
    </recommendedName>
</protein>